<comment type="caution">
    <text evidence="11">The sequence shown here is derived from an EMBL/GenBank/DDBJ whole genome shotgun (WGS) entry which is preliminary data.</text>
</comment>
<dbReference type="InterPro" id="IPR050277">
    <property type="entry name" value="Sodium:Solute_Symporter"/>
</dbReference>
<dbReference type="InterPro" id="IPR038377">
    <property type="entry name" value="Na/Glc_symporter_sf"/>
</dbReference>
<feature type="transmembrane region" description="Helical" evidence="10">
    <location>
        <begin position="75"/>
        <end position="96"/>
    </location>
</feature>
<feature type="transmembrane region" description="Helical" evidence="10">
    <location>
        <begin position="47"/>
        <end position="69"/>
    </location>
</feature>
<sequence length="566" mass="58599">MIPLVGGAIVVTALLMTLLAVAGYFSRAGGTSDFTAATRPAPLLSSAAAAGGEYTSAATFLGFAGLLLAQGFQAVWMFVALSAGYVLLAAFVAAPLRRSGVYSPSDFAEWRLRNRRVRRMVSACVVFTGWVYLLAQYAAAGALVDRYVGLPAWAGWGGVAAVTLVIVLHASNGSDTGFQAVFFWVKLAAIGVPAVVLLVLWQVEDGRMVEHTGVPAFAEPTTVHVAEDQRLTLPEETVLTVAGRVNGRHLDGTAVRLAAGAHHFAAGSELTFREGAAVPHADGARPLEGEQWLEMEVDAPLLGAHSVQLALVLGVVGLPQFVARFYGAASPRAARRTVVVALVLVMVFSIFPLIYAGLGRLYASDLLATGDTDIVVLALPERVAPGALGLALATMVAVGAAAAVITVSAGLATALGGTISQCVLGGGTRMFRLGVLMAIGVPLAALLMLPGLADVSLVPLVLLAFRISAVTVAPVLLLGVWWRRLTDVGAAAGLLVGMAGVAAGVVVPLTGLDPATEPGRLLAMPTLLLAPLVFAVMVVVSRLSARRVPEDADAMLGRMHLPRRDL</sequence>
<dbReference type="OrthoDB" id="9764416at2"/>
<name>A0A368TC74_9ACTN</name>
<keyword evidence="8 10" id="KW-0472">Membrane</keyword>
<proteinExistence type="inferred from homology"/>
<keyword evidence="12" id="KW-1185">Reference proteome</keyword>
<gene>
    <name evidence="11" type="ORF">DEF24_00290</name>
</gene>
<dbReference type="PROSITE" id="PS50283">
    <property type="entry name" value="NA_SOLUT_SYMP_3"/>
    <property type="match status" value="1"/>
</dbReference>
<comment type="subcellular location">
    <subcellularLocation>
        <location evidence="1">Cell membrane</location>
        <topology evidence="1">Multi-pass membrane protein</topology>
    </subcellularLocation>
</comment>
<evidence type="ECO:0000256" key="5">
    <source>
        <dbReference type="ARBA" id="ARBA00022692"/>
    </source>
</evidence>
<dbReference type="GO" id="GO:0015293">
    <property type="term" value="F:symporter activity"/>
    <property type="evidence" value="ECO:0007669"/>
    <property type="project" value="UniProtKB-KW"/>
</dbReference>
<dbReference type="PANTHER" id="PTHR48086">
    <property type="entry name" value="SODIUM/PROLINE SYMPORTER-RELATED"/>
    <property type="match status" value="1"/>
</dbReference>
<evidence type="ECO:0000256" key="9">
    <source>
        <dbReference type="RuleBase" id="RU362091"/>
    </source>
</evidence>
<keyword evidence="4" id="KW-1003">Cell membrane</keyword>
<evidence type="ECO:0000256" key="8">
    <source>
        <dbReference type="ARBA" id="ARBA00023136"/>
    </source>
</evidence>
<dbReference type="EMBL" id="QEIN01000001">
    <property type="protein sequence ID" value="RCV62655.1"/>
    <property type="molecule type" value="Genomic_DNA"/>
</dbReference>
<dbReference type="Proteomes" id="UP000253318">
    <property type="component" value="Unassembled WGS sequence"/>
</dbReference>
<keyword evidence="7 10" id="KW-1133">Transmembrane helix</keyword>
<dbReference type="RefSeq" id="WP_114396247.1">
    <property type="nucleotide sequence ID" value="NZ_QEIM01000006.1"/>
</dbReference>
<feature type="transmembrane region" description="Helical" evidence="10">
    <location>
        <begin position="521"/>
        <end position="540"/>
    </location>
</feature>
<feature type="transmembrane region" description="Helical" evidence="10">
    <location>
        <begin position="117"/>
        <end position="135"/>
    </location>
</feature>
<dbReference type="Pfam" id="PF00474">
    <property type="entry name" value="SSF"/>
    <property type="match status" value="2"/>
</dbReference>
<organism evidence="11 12">
    <name type="scientific">Marinitenerispora sediminis</name>
    <dbReference type="NCBI Taxonomy" id="1931232"/>
    <lineage>
        <taxon>Bacteria</taxon>
        <taxon>Bacillati</taxon>
        <taxon>Actinomycetota</taxon>
        <taxon>Actinomycetes</taxon>
        <taxon>Streptosporangiales</taxon>
        <taxon>Nocardiopsidaceae</taxon>
        <taxon>Marinitenerispora</taxon>
    </lineage>
</organism>
<evidence type="ECO:0000313" key="11">
    <source>
        <dbReference type="EMBL" id="RCV62655.1"/>
    </source>
</evidence>
<protein>
    <submittedName>
        <fullName evidence="11">Cation acetate symporter</fullName>
    </submittedName>
</protein>
<evidence type="ECO:0000256" key="10">
    <source>
        <dbReference type="SAM" id="Phobius"/>
    </source>
</evidence>
<evidence type="ECO:0000256" key="2">
    <source>
        <dbReference type="ARBA" id="ARBA00006434"/>
    </source>
</evidence>
<dbReference type="Gene3D" id="1.20.1730.10">
    <property type="entry name" value="Sodium/glucose cotransporter"/>
    <property type="match status" value="1"/>
</dbReference>
<dbReference type="InterPro" id="IPR001734">
    <property type="entry name" value="Na/solute_symporter"/>
</dbReference>
<dbReference type="AlphaFoldDB" id="A0A368TC74"/>
<evidence type="ECO:0000256" key="6">
    <source>
        <dbReference type="ARBA" id="ARBA00022847"/>
    </source>
</evidence>
<feature type="transmembrane region" description="Helical" evidence="10">
    <location>
        <begin position="488"/>
        <end position="509"/>
    </location>
</feature>
<dbReference type="PANTHER" id="PTHR48086:SF6">
    <property type="entry name" value="CATION_ACETATE SYMPORTER ACTP"/>
    <property type="match status" value="1"/>
</dbReference>
<dbReference type="GO" id="GO:0005886">
    <property type="term" value="C:plasma membrane"/>
    <property type="evidence" value="ECO:0007669"/>
    <property type="project" value="UniProtKB-SubCell"/>
</dbReference>
<keyword evidence="6" id="KW-0769">Symport</keyword>
<evidence type="ECO:0000256" key="7">
    <source>
        <dbReference type="ARBA" id="ARBA00022989"/>
    </source>
</evidence>
<dbReference type="GO" id="GO:0006847">
    <property type="term" value="P:plasma membrane acetate transport"/>
    <property type="evidence" value="ECO:0007669"/>
    <property type="project" value="TreeGrafter"/>
</dbReference>
<reference evidence="11 12" key="1">
    <citation type="submission" date="2018-04" db="EMBL/GenBank/DDBJ databases">
        <title>Novel actinobacteria from marine sediment.</title>
        <authorList>
            <person name="Ng Z.Y."/>
            <person name="Tan G.Y.A."/>
        </authorList>
    </citation>
    <scope>NUCLEOTIDE SEQUENCE [LARGE SCALE GENOMIC DNA]</scope>
    <source>
        <strain evidence="11 12">TPS81</strain>
    </source>
</reference>
<comment type="similarity">
    <text evidence="2 9">Belongs to the sodium:solute symporter (SSF) (TC 2.A.21) family.</text>
</comment>
<feature type="transmembrane region" description="Helical" evidence="10">
    <location>
        <begin position="459"/>
        <end position="481"/>
    </location>
</feature>
<feature type="transmembrane region" description="Helical" evidence="10">
    <location>
        <begin position="307"/>
        <end position="326"/>
    </location>
</feature>
<keyword evidence="5 10" id="KW-0812">Transmembrane</keyword>
<feature type="transmembrane region" description="Helical" evidence="10">
    <location>
        <begin position="387"/>
        <end position="412"/>
    </location>
</feature>
<accession>A0A368TC74</accession>
<feature type="transmembrane region" description="Helical" evidence="10">
    <location>
        <begin position="147"/>
        <end position="168"/>
    </location>
</feature>
<feature type="transmembrane region" description="Helical" evidence="10">
    <location>
        <begin position="338"/>
        <end position="358"/>
    </location>
</feature>
<dbReference type="GO" id="GO:0015123">
    <property type="term" value="F:acetate transmembrane transporter activity"/>
    <property type="evidence" value="ECO:0007669"/>
    <property type="project" value="TreeGrafter"/>
</dbReference>
<evidence type="ECO:0000313" key="12">
    <source>
        <dbReference type="Proteomes" id="UP000253318"/>
    </source>
</evidence>
<feature type="transmembrane region" description="Helical" evidence="10">
    <location>
        <begin position="433"/>
        <end position="453"/>
    </location>
</feature>
<evidence type="ECO:0000256" key="4">
    <source>
        <dbReference type="ARBA" id="ARBA00022475"/>
    </source>
</evidence>
<feature type="transmembrane region" description="Helical" evidence="10">
    <location>
        <begin position="180"/>
        <end position="201"/>
    </location>
</feature>
<evidence type="ECO:0000256" key="1">
    <source>
        <dbReference type="ARBA" id="ARBA00004651"/>
    </source>
</evidence>
<feature type="transmembrane region" description="Helical" evidence="10">
    <location>
        <begin position="6"/>
        <end position="26"/>
    </location>
</feature>
<keyword evidence="3" id="KW-0813">Transport</keyword>
<evidence type="ECO:0000256" key="3">
    <source>
        <dbReference type="ARBA" id="ARBA00022448"/>
    </source>
</evidence>